<feature type="binding site" evidence="7">
    <location>
        <position position="296"/>
    </location>
    <ligand>
        <name>Zn(2+)</name>
        <dbReference type="ChEBI" id="CHEBI:29105"/>
    </ligand>
</feature>
<keyword evidence="4 6" id="KW-0862">Zinc</keyword>
<dbReference type="Gene3D" id="3.20.20.330">
    <property type="entry name" value="Homocysteine-binding-like domain"/>
    <property type="match status" value="1"/>
</dbReference>
<dbReference type="InterPro" id="IPR017226">
    <property type="entry name" value="BHMT-like"/>
</dbReference>
<dbReference type="GO" id="GO:0032259">
    <property type="term" value="P:methylation"/>
    <property type="evidence" value="ECO:0007669"/>
    <property type="project" value="UniProtKB-KW"/>
</dbReference>
<dbReference type="Pfam" id="PF02574">
    <property type="entry name" value="S-methyl_trans"/>
    <property type="match status" value="1"/>
</dbReference>
<organism evidence="9 10">
    <name type="scientific">Megasphaera elsdenii</name>
    <dbReference type="NCBI Taxonomy" id="907"/>
    <lineage>
        <taxon>Bacteria</taxon>
        <taxon>Bacillati</taxon>
        <taxon>Bacillota</taxon>
        <taxon>Negativicutes</taxon>
        <taxon>Veillonellales</taxon>
        <taxon>Veillonellaceae</taxon>
        <taxon>Megasphaera</taxon>
    </lineage>
</organism>
<evidence type="ECO:0000256" key="2">
    <source>
        <dbReference type="ARBA" id="ARBA00022679"/>
    </source>
</evidence>
<evidence type="ECO:0000313" key="9">
    <source>
        <dbReference type="EMBL" id="AVO26259.1"/>
    </source>
</evidence>
<evidence type="ECO:0000256" key="7">
    <source>
        <dbReference type="PROSITE-ProRule" id="PRU00333"/>
    </source>
</evidence>
<name>A0A2S0M478_MEGEL</name>
<proteinExistence type="predicted"/>
<comment type="cofactor">
    <cofactor evidence="6">
        <name>Zn(2+)</name>
        <dbReference type="ChEBI" id="CHEBI:29105"/>
    </cofactor>
    <text evidence="6">Binds 1 zinc ion per subunit.</text>
</comment>
<keyword evidence="3 6" id="KW-0479">Metal-binding</keyword>
<evidence type="ECO:0000313" key="10">
    <source>
        <dbReference type="Proteomes" id="UP000238358"/>
    </source>
</evidence>
<dbReference type="InterPro" id="IPR036589">
    <property type="entry name" value="HCY_dom_sf"/>
</dbReference>
<dbReference type="Proteomes" id="UP000238358">
    <property type="component" value="Chromosome"/>
</dbReference>
<accession>A0A2S0M478</accession>
<reference evidence="9 10" key="1">
    <citation type="journal article" date="2018" name="Genome Announc.">
        <title>Complete genomes of two Megasphaera elsdenii strains, NCIMB 702410 and ATCC 25940.</title>
        <authorList>
            <person name="Hatmaker E.A."/>
            <person name="O'Dell K."/>
            <person name="Riley L.A."/>
            <person name="Klingeman D.M."/>
            <person name="Guss A.M."/>
        </authorList>
    </citation>
    <scope>NUCLEOTIDE SEQUENCE [LARGE SCALE GENOMIC DNA]</scope>
    <source>
        <strain evidence="9 10">NCIMB702410</strain>
    </source>
</reference>
<dbReference type="EMBL" id="CP027569">
    <property type="protein sequence ID" value="AVO26259.1"/>
    <property type="molecule type" value="Genomic_DNA"/>
</dbReference>
<evidence type="ECO:0000256" key="4">
    <source>
        <dbReference type="ARBA" id="ARBA00022833"/>
    </source>
</evidence>
<evidence type="ECO:0000256" key="5">
    <source>
        <dbReference type="ARBA" id="ARBA00076752"/>
    </source>
</evidence>
<dbReference type="RefSeq" id="WP_027894852.1">
    <property type="nucleotide sequence ID" value="NZ_CP027569.1"/>
</dbReference>
<dbReference type="GO" id="GO:0009086">
    <property type="term" value="P:methionine biosynthetic process"/>
    <property type="evidence" value="ECO:0007669"/>
    <property type="project" value="InterPro"/>
</dbReference>
<dbReference type="AlphaFoldDB" id="A0A2S0M478"/>
<dbReference type="InterPro" id="IPR003726">
    <property type="entry name" value="HCY_dom"/>
</dbReference>
<evidence type="ECO:0000256" key="6">
    <source>
        <dbReference type="PIRSR" id="PIRSR037505-2"/>
    </source>
</evidence>
<dbReference type="PANTHER" id="PTHR46015">
    <property type="entry name" value="ZGC:172121"/>
    <property type="match status" value="1"/>
</dbReference>
<dbReference type="PROSITE" id="PS50970">
    <property type="entry name" value="HCY"/>
    <property type="match status" value="1"/>
</dbReference>
<dbReference type="OrthoDB" id="9803687at2"/>
<dbReference type="GO" id="GO:0008898">
    <property type="term" value="F:S-adenosylmethionine-homocysteine S-methyltransferase activity"/>
    <property type="evidence" value="ECO:0007669"/>
    <property type="project" value="TreeGrafter"/>
</dbReference>
<protein>
    <recommendedName>
        <fullName evidence="5">S-methylmethionine:homocysteine methyltransferase</fullName>
    </recommendedName>
</protein>
<feature type="binding site" evidence="7">
    <location>
        <position position="295"/>
    </location>
    <ligand>
        <name>Zn(2+)</name>
        <dbReference type="ChEBI" id="CHEBI:29105"/>
    </ligand>
</feature>
<gene>
    <name evidence="9" type="ORF">C6Y28_00670</name>
</gene>
<evidence type="ECO:0000256" key="1">
    <source>
        <dbReference type="ARBA" id="ARBA00022603"/>
    </source>
</evidence>
<dbReference type="PIRSF" id="PIRSF037505">
    <property type="entry name" value="Betaine_HMT"/>
    <property type="match status" value="1"/>
</dbReference>
<sequence>MKSTLKQILDREGILVLDGSMGTALENLGADLNNKLWTARVLADRPELVKEVHIQYFRAGADAGITCSYQASLPGLMETGYSREQAEALITRAVQVFMEARQEWWDAEGKQAGRSWPLCLASAGPYGAYLADGSEYKGHYGVSADTLRDFHRRRAELLWQAGADVLLFETEPSLMEAEVEAQIAEELGAPYWISFSCCDGRHNCEGQLLADCARQLARNYPHLQAIGVNCTKPEYITSLIGELKGASDLPIIVYPNSGEEYDPQTKTWHGVGTDRRFGDYALDYMKAGAVAVGGCCTTVADHIRQVVAARRTYTGK</sequence>
<dbReference type="SUPFAM" id="SSF82282">
    <property type="entry name" value="Homocysteine S-methyltransferase"/>
    <property type="match status" value="1"/>
</dbReference>
<evidence type="ECO:0000256" key="3">
    <source>
        <dbReference type="ARBA" id="ARBA00022723"/>
    </source>
</evidence>
<dbReference type="NCBIfam" id="NF007020">
    <property type="entry name" value="PRK09485.1"/>
    <property type="match status" value="1"/>
</dbReference>
<evidence type="ECO:0000259" key="8">
    <source>
        <dbReference type="PROSITE" id="PS50970"/>
    </source>
</evidence>
<keyword evidence="1 7" id="KW-0489">Methyltransferase</keyword>
<dbReference type="GO" id="GO:0008270">
    <property type="term" value="F:zinc ion binding"/>
    <property type="evidence" value="ECO:0007669"/>
    <property type="project" value="InterPro"/>
</dbReference>
<dbReference type="GO" id="GO:0033528">
    <property type="term" value="P:S-methylmethionine cycle"/>
    <property type="evidence" value="ECO:0007669"/>
    <property type="project" value="TreeGrafter"/>
</dbReference>
<dbReference type="FunFam" id="3.20.20.330:FF:000002">
    <property type="entry name" value="Homocysteine S-methyltransferase"/>
    <property type="match status" value="1"/>
</dbReference>
<feature type="binding site" evidence="6 7">
    <location>
        <position position="230"/>
    </location>
    <ligand>
        <name>Zn(2+)</name>
        <dbReference type="ChEBI" id="CHEBI:29105"/>
    </ligand>
</feature>
<feature type="domain" description="Hcy-binding" evidence="8">
    <location>
        <begin position="3"/>
        <end position="310"/>
    </location>
</feature>
<keyword evidence="2 7" id="KW-0808">Transferase</keyword>
<dbReference type="InterPro" id="IPR051486">
    <property type="entry name" value="Hcy_S-methyltransferase"/>
</dbReference>
<dbReference type="PANTHER" id="PTHR46015:SF1">
    <property type="entry name" value="HOMOCYSTEINE S-METHYLTRANSFERASE-LIKE ISOFORM 1"/>
    <property type="match status" value="1"/>
</dbReference>